<accession>A0A5B7E1T8</accession>
<dbReference type="AlphaFoldDB" id="A0A5B7E1T8"/>
<proteinExistence type="predicted"/>
<evidence type="ECO:0000313" key="1">
    <source>
        <dbReference type="EMBL" id="MPC27931.1"/>
    </source>
</evidence>
<organism evidence="1 2">
    <name type="scientific">Portunus trituberculatus</name>
    <name type="common">Swimming crab</name>
    <name type="synonym">Neptunus trituberculatus</name>
    <dbReference type="NCBI Taxonomy" id="210409"/>
    <lineage>
        <taxon>Eukaryota</taxon>
        <taxon>Metazoa</taxon>
        <taxon>Ecdysozoa</taxon>
        <taxon>Arthropoda</taxon>
        <taxon>Crustacea</taxon>
        <taxon>Multicrustacea</taxon>
        <taxon>Malacostraca</taxon>
        <taxon>Eumalacostraca</taxon>
        <taxon>Eucarida</taxon>
        <taxon>Decapoda</taxon>
        <taxon>Pleocyemata</taxon>
        <taxon>Brachyura</taxon>
        <taxon>Eubrachyura</taxon>
        <taxon>Portunoidea</taxon>
        <taxon>Portunidae</taxon>
        <taxon>Portuninae</taxon>
        <taxon>Portunus</taxon>
    </lineage>
</organism>
<keyword evidence="2" id="KW-1185">Reference proteome</keyword>
<dbReference type="EMBL" id="VSRR010001828">
    <property type="protein sequence ID" value="MPC27931.1"/>
    <property type="molecule type" value="Genomic_DNA"/>
</dbReference>
<evidence type="ECO:0000313" key="2">
    <source>
        <dbReference type="Proteomes" id="UP000324222"/>
    </source>
</evidence>
<sequence>MGETIEELKLVGREVLRAIVRKEIKWECKGGSKGWNFPFLSVFRVGGKKILSTSSSDLDSTMYASEVVIIRVAYMSCSDRILVAPDGMGVLYFDPRHGYNICLDCYYNTKHNES</sequence>
<protein>
    <submittedName>
        <fullName evidence="1">Uncharacterized protein</fullName>
    </submittedName>
</protein>
<name>A0A5B7E1T8_PORTR</name>
<gene>
    <name evidence="1" type="ORF">E2C01_021120</name>
</gene>
<comment type="caution">
    <text evidence="1">The sequence shown here is derived from an EMBL/GenBank/DDBJ whole genome shotgun (WGS) entry which is preliminary data.</text>
</comment>
<reference evidence="1 2" key="1">
    <citation type="submission" date="2019-05" db="EMBL/GenBank/DDBJ databases">
        <title>Another draft genome of Portunus trituberculatus and its Hox gene families provides insights of decapod evolution.</title>
        <authorList>
            <person name="Jeong J.-H."/>
            <person name="Song I."/>
            <person name="Kim S."/>
            <person name="Choi T."/>
            <person name="Kim D."/>
            <person name="Ryu S."/>
            <person name="Kim W."/>
        </authorList>
    </citation>
    <scope>NUCLEOTIDE SEQUENCE [LARGE SCALE GENOMIC DNA]</scope>
    <source>
        <tissue evidence="1">Muscle</tissue>
    </source>
</reference>
<dbReference type="Proteomes" id="UP000324222">
    <property type="component" value="Unassembled WGS sequence"/>
</dbReference>